<evidence type="ECO:0000256" key="3">
    <source>
        <dbReference type="ARBA" id="ARBA00022679"/>
    </source>
</evidence>
<comment type="caution">
    <text evidence="5">The sequence shown here is derived from an EMBL/GenBank/DDBJ whole genome shotgun (WGS) entry which is preliminary data.</text>
</comment>
<dbReference type="SUPFAM" id="SSF75217">
    <property type="entry name" value="alpha/beta knot"/>
    <property type="match status" value="1"/>
</dbReference>
<evidence type="ECO:0000256" key="2">
    <source>
        <dbReference type="ARBA" id="ARBA00022603"/>
    </source>
</evidence>
<evidence type="ECO:0000313" key="5">
    <source>
        <dbReference type="EMBL" id="HIQ65258.1"/>
    </source>
</evidence>
<sequence>MKLKDRKYRDKLGLFLVEGTHSVIEAYRAGSLQEVILESDELVPITAPTVVVSAEIMKKLCETTSPVHVLGLCKKKEVTELGNRILLLDGVQDPGNLGTIIRSAAAFEVDTVVLGKGTVDLYNPKTLRSTQGMVFHVNTMRASLEEVIAKLKEQDIPIYGTKVEYGDDVRSLSMRDMNSFALIMGNEGAGVRPEILELCDKFLYIPMSSKVESLNVAVASSILLYEFYTKRMDKEQ</sequence>
<dbReference type="GO" id="GO:0032259">
    <property type="term" value="P:methylation"/>
    <property type="evidence" value="ECO:0007669"/>
    <property type="project" value="UniProtKB-KW"/>
</dbReference>
<feature type="domain" description="RNA 2-O ribose methyltransferase substrate binding" evidence="4">
    <location>
        <begin position="16"/>
        <end position="79"/>
    </location>
</feature>
<dbReference type="InterPro" id="IPR029064">
    <property type="entry name" value="Ribosomal_eL30-like_sf"/>
</dbReference>
<accession>A0A9D0Z0E2</accession>
<dbReference type="EMBL" id="DVFU01000113">
    <property type="protein sequence ID" value="HIQ65258.1"/>
    <property type="molecule type" value="Genomic_DNA"/>
</dbReference>
<dbReference type="Pfam" id="PF00588">
    <property type="entry name" value="SpoU_methylase"/>
    <property type="match status" value="1"/>
</dbReference>
<reference evidence="5" key="1">
    <citation type="submission" date="2020-10" db="EMBL/GenBank/DDBJ databases">
        <authorList>
            <person name="Gilroy R."/>
        </authorList>
    </citation>
    <scope>NUCLEOTIDE SEQUENCE</scope>
    <source>
        <strain evidence="5">CHK165-10780</strain>
    </source>
</reference>
<organism evidence="5 6">
    <name type="scientific">Candidatus Faecenecus gallistercoris</name>
    <dbReference type="NCBI Taxonomy" id="2840793"/>
    <lineage>
        <taxon>Bacteria</taxon>
        <taxon>Bacillati</taxon>
        <taxon>Bacillota</taxon>
        <taxon>Bacillota incertae sedis</taxon>
        <taxon>Candidatus Faecenecus</taxon>
    </lineage>
</organism>
<dbReference type="InterPro" id="IPR013123">
    <property type="entry name" value="SpoU_subst-bd"/>
</dbReference>
<dbReference type="AlphaFoldDB" id="A0A9D0Z0E2"/>
<dbReference type="InterPro" id="IPR051259">
    <property type="entry name" value="rRNA_Methyltransferase"/>
</dbReference>
<evidence type="ECO:0000259" key="4">
    <source>
        <dbReference type="SMART" id="SM00967"/>
    </source>
</evidence>
<protein>
    <submittedName>
        <fullName evidence="5">RNA methyltransferase</fullName>
    </submittedName>
</protein>
<dbReference type="GO" id="GO:0005737">
    <property type="term" value="C:cytoplasm"/>
    <property type="evidence" value="ECO:0007669"/>
    <property type="project" value="UniProtKB-ARBA"/>
</dbReference>
<dbReference type="InterPro" id="IPR001537">
    <property type="entry name" value="SpoU_MeTrfase"/>
</dbReference>
<keyword evidence="3" id="KW-0808">Transferase</keyword>
<dbReference type="Gene3D" id="3.40.1280.10">
    <property type="match status" value="1"/>
</dbReference>
<name>A0A9D0Z0E2_9FIRM</name>
<reference evidence="5" key="2">
    <citation type="journal article" date="2021" name="PeerJ">
        <title>Extensive microbial diversity within the chicken gut microbiome revealed by metagenomics and culture.</title>
        <authorList>
            <person name="Gilroy R."/>
            <person name="Ravi A."/>
            <person name="Getino M."/>
            <person name="Pursley I."/>
            <person name="Horton D.L."/>
            <person name="Alikhan N.F."/>
            <person name="Baker D."/>
            <person name="Gharbi K."/>
            <person name="Hall N."/>
            <person name="Watson M."/>
            <person name="Adriaenssens E.M."/>
            <person name="Foster-Nyarko E."/>
            <person name="Jarju S."/>
            <person name="Secka A."/>
            <person name="Antonio M."/>
            <person name="Oren A."/>
            <person name="Chaudhuri R.R."/>
            <person name="La Ragione R."/>
            <person name="Hildebrand F."/>
            <person name="Pallen M.J."/>
        </authorList>
    </citation>
    <scope>NUCLEOTIDE SEQUENCE</scope>
    <source>
        <strain evidence="5">CHK165-10780</strain>
    </source>
</reference>
<dbReference type="Proteomes" id="UP000886725">
    <property type="component" value="Unassembled WGS sequence"/>
</dbReference>
<evidence type="ECO:0000313" key="6">
    <source>
        <dbReference type="Proteomes" id="UP000886725"/>
    </source>
</evidence>
<keyword evidence="2 5" id="KW-0489">Methyltransferase</keyword>
<proteinExistence type="inferred from homology"/>
<dbReference type="InterPro" id="IPR029026">
    <property type="entry name" value="tRNA_m1G_MTases_N"/>
</dbReference>
<gene>
    <name evidence="5" type="ORF">IAC85_05930</name>
</gene>
<dbReference type="GO" id="GO:0006396">
    <property type="term" value="P:RNA processing"/>
    <property type="evidence" value="ECO:0007669"/>
    <property type="project" value="InterPro"/>
</dbReference>
<dbReference type="InterPro" id="IPR053888">
    <property type="entry name" value="MRM3-like_sub_bind"/>
</dbReference>
<comment type="similarity">
    <text evidence="1">Belongs to the class IV-like SAM-binding methyltransferase superfamily. RNA methyltransferase TrmH family.</text>
</comment>
<dbReference type="PANTHER" id="PTHR43191">
    <property type="entry name" value="RRNA METHYLTRANSFERASE 3"/>
    <property type="match status" value="1"/>
</dbReference>
<dbReference type="Gene3D" id="3.30.1330.30">
    <property type="match status" value="1"/>
</dbReference>
<dbReference type="GO" id="GO:0003723">
    <property type="term" value="F:RNA binding"/>
    <property type="evidence" value="ECO:0007669"/>
    <property type="project" value="InterPro"/>
</dbReference>
<dbReference type="InterPro" id="IPR029028">
    <property type="entry name" value="Alpha/beta_knot_MTases"/>
</dbReference>
<dbReference type="Pfam" id="PF22435">
    <property type="entry name" value="MRM3-like_sub_bind"/>
    <property type="match status" value="1"/>
</dbReference>
<evidence type="ECO:0000256" key="1">
    <source>
        <dbReference type="ARBA" id="ARBA00007228"/>
    </source>
</evidence>
<dbReference type="SMART" id="SM00967">
    <property type="entry name" value="SpoU_sub_bind"/>
    <property type="match status" value="1"/>
</dbReference>
<dbReference type="SUPFAM" id="SSF55315">
    <property type="entry name" value="L30e-like"/>
    <property type="match status" value="1"/>
</dbReference>
<dbReference type="GO" id="GO:0008173">
    <property type="term" value="F:RNA methyltransferase activity"/>
    <property type="evidence" value="ECO:0007669"/>
    <property type="project" value="InterPro"/>
</dbReference>
<dbReference type="PANTHER" id="PTHR43191:SF2">
    <property type="entry name" value="RRNA METHYLTRANSFERASE 3, MITOCHONDRIAL"/>
    <property type="match status" value="1"/>
</dbReference>
<dbReference type="CDD" id="cd18095">
    <property type="entry name" value="SpoU-like_rRNA-MTase"/>
    <property type="match status" value="1"/>
</dbReference>